<keyword evidence="3" id="KW-1185">Reference proteome</keyword>
<gene>
    <name evidence="2" type="ORF">LWF01_02600</name>
</gene>
<evidence type="ECO:0000259" key="1">
    <source>
        <dbReference type="SMART" id="SM00858"/>
    </source>
</evidence>
<dbReference type="CDD" id="cd11614">
    <property type="entry name" value="SAF_CpaB_FlgA_like"/>
    <property type="match status" value="1"/>
</dbReference>
<dbReference type="RefSeq" id="WP_349639483.1">
    <property type="nucleotide sequence ID" value="NZ_CP090958.1"/>
</dbReference>
<dbReference type="Proteomes" id="UP001209083">
    <property type="component" value="Chromosome"/>
</dbReference>
<evidence type="ECO:0000313" key="3">
    <source>
        <dbReference type="Proteomes" id="UP001209083"/>
    </source>
</evidence>
<organism evidence="2 3">
    <name type="scientific">Saxibacter everestensis</name>
    <dbReference type="NCBI Taxonomy" id="2909229"/>
    <lineage>
        <taxon>Bacteria</taxon>
        <taxon>Bacillati</taxon>
        <taxon>Actinomycetota</taxon>
        <taxon>Actinomycetes</taxon>
        <taxon>Micrococcales</taxon>
        <taxon>Brevibacteriaceae</taxon>
        <taxon>Saxibacter</taxon>
    </lineage>
</organism>
<reference evidence="2 3" key="1">
    <citation type="submission" date="2023-05" db="EMBL/GenBank/DDBJ databases">
        <title>Lithophilousrod everest ZFBP1038 complete genpme.</title>
        <authorList>
            <person name="Tian M."/>
        </authorList>
    </citation>
    <scope>NUCLEOTIDE SEQUENCE [LARGE SCALE GENOMIC DNA]</scope>
    <source>
        <strain evidence="2 3">ZFBP1038</strain>
    </source>
</reference>
<name>A0ABY8QUH9_9MICO</name>
<feature type="domain" description="SAF" evidence="1">
    <location>
        <begin position="47"/>
        <end position="109"/>
    </location>
</feature>
<dbReference type="EMBL" id="CP090958">
    <property type="protein sequence ID" value="WGW12679.1"/>
    <property type="molecule type" value="Genomic_DNA"/>
</dbReference>
<sequence length="215" mass="22023">MADILRSVTSRLTSRRFLRYRRLIAALCCGLAATFAVTILTPDTGSVRVLVAAHDIPAGARILASDLSAKLFPPALVPDQSVAEPASVTGRSTSVALPRGTPLTTASLRGPGVLVGTDNDVAMPIRFADGEAASLLSTGQRINLYASAPAGDGLSGETAVIAEDVIVLQGPSNPQPGAFSPDSSAVLTVGVSHEVAKRIAAVSDSAVLRFVVLPD</sequence>
<dbReference type="InterPro" id="IPR013974">
    <property type="entry name" value="SAF"/>
</dbReference>
<evidence type="ECO:0000313" key="2">
    <source>
        <dbReference type="EMBL" id="WGW12679.1"/>
    </source>
</evidence>
<dbReference type="SMART" id="SM00858">
    <property type="entry name" value="SAF"/>
    <property type="match status" value="1"/>
</dbReference>
<dbReference type="Pfam" id="PF08666">
    <property type="entry name" value="SAF"/>
    <property type="match status" value="1"/>
</dbReference>
<proteinExistence type="predicted"/>
<accession>A0ABY8QUH9</accession>
<protein>
    <submittedName>
        <fullName evidence="2">SAF domain-containing protein</fullName>
    </submittedName>
</protein>